<name>A0ACC6J4D3_9FLAO</name>
<gene>
    <name evidence="1" type="ORF">J2786_000919</name>
</gene>
<keyword evidence="1" id="KW-0238">DNA-binding</keyword>
<organism evidence="1 2">
    <name type="scientific">Chryseobacterium vietnamense</name>
    <dbReference type="NCBI Taxonomy" id="866785"/>
    <lineage>
        <taxon>Bacteria</taxon>
        <taxon>Pseudomonadati</taxon>
        <taxon>Bacteroidota</taxon>
        <taxon>Flavobacteriia</taxon>
        <taxon>Flavobacteriales</taxon>
        <taxon>Weeksellaceae</taxon>
        <taxon>Chryseobacterium group</taxon>
        <taxon>Chryseobacterium</taxon>
    </lineage>
</organism>
<evidence type="ECO:0000313" key="1">
    <source>
        <dbReference type="EMBL" id="MDR6457826.1"/>
    </source>
</evidence>
<accession>A0ACC6J4D3</accession>
<keyword evidence="2" id="KW-1185">Reference proteome</keyword>
<evidence type="ECO:0000313" key="2">
    <source>
        <dbReference type="Proteomes" id="UP001184833"/>
    </source>
</evidence>
<reference evidence="1" key="1">
    <citation type="submission" date="2023-07" db="EMBL/GenBank/DDBJ databases">
        <title>Sorghum-associated microbial communities from plants grown in Nebraska, USA.</title>
        <authorList>
            <person name="Schachtman D."/>
        </authorList>
    </citation>
    <scope>NUCLEOTIDE SEQUENCE</scope>
    <source>
        <strain evidence="1">DS2329</strain>
    </source>
</reference>
<protein>
    <submittedName>
        <fullName evidence="1">DNA-binding MarR family transcriptional regulator</fullName>
    </submittedName>
</protein>
<dbReference type="Proteomes" id="UP001184833">
    <property type="component" value="Unassembled WGS sequence"/>
</dbReference>
<dbReference type="EMBL" id="JAVDQX010000001">
    <property type="protein sequence ID" value="MDR6457826.1"/>
    <property type="molecule type" value="Genomic_DNA"/>
</dbReference>
<proteinExistence type="predicted"/>
<sequence>MNFDFIKAIVELVQQFTEQNEDGILYSNDLQGFKKWMNDSFKEDSESENPLWIGKQSGRSSDSVINTLLVRIGRYAKMYSRSIGKSFFSSQDDFIYLISLKTMGAMTKMELIKHNASEKSSGVLIINRLIHNQWIEQTVSPKDKRTKHIHITDKGLAVLEEHMDEIRKASKVVAGNLTHAEQMLLITILSKLDEFHYSLYRMNFEVGDLIEAAYKKLN</sequence>
<comment type="caution">
    <text evidence="1">The sequence shown here is derived from an EMBL/GenBank/DDBJ whole genome shotgun (WGS) entry which is preliminary data.</text>
</comment>